<dbReference type="CDD" id="cd19545">
    <property type="entry name" value="FUM14_C_NRPS-like"/>
    <property type="match status" value="1"/>
</dbReference>
<evidence type="ECO:0000256" key="3">
    <source>
        <dbReference type="ARBA" id="ARBA00022598"/>
    </source>
</evidence>
<evidence type="ECO:0000313" key="8">
    <source>
        <dbReference type="Proteomes" id="UP000054383"/>
    </source>
</evidence>
<dbReference type="PROSITE" id="PS00012">
    <property type="entry name" value="PHOSPHOPANTETHEINE"/>
    <property type="match status" value="1"/>
</dbReference>
<feature type="domain" description="Carrier" evidence="6">
    <location>
        <begin position="766"/>
        <end position="840"/>
    </location>
</feature>
<keyword evidence="2" id="KW-0597">Phosphoprotein</keyword>
<dbReference type="Pfam" id="PF00668">
    <property type="entry name" value="Condensation"/>
    <property type="match status" value="2"/>
</dbReference>
<evidence type="ECO:0000256" key="2">
    <source>
        <dbReference type="ARBA" id="ARBA00022553"/>
    </source>
</evidence>
<evidence type="ECO:0000256" key="4">
    <source>
        <dbReference type="ARBA" id="ARBA00029454"/>
    </source>
</evidence>
<dbReference type="STRING" id="28573.A0A0U1MBY6"/>
<dbReference type="PROSITE" id="PS50075">
    <property type="entry name" value="CARRIER"/>
    <property type="match status" value="2"/>
</dbReference>
<dbReference type="Gene3D" id="3.40.50.12780">
    <property type="entry name" value="N-terminal domain of ligase-like"/>
    <property type="match status" value="1"/>
</dbReference>
<dbReference type="SMART" id="SM00823">
    <property type="entry name" value="PKS_PP"/>
    <property type="match status" value="2"/>
</dbReference>
<dbReference type="SUPFAM" id="SSF52777">
    <property type="entry name" value="CoA-dependent acyltransferases"/>
    <property type="match status" value="4"/>
</dbReference>
<dbReference type="Gene3D" id="3.30.559.10">
    <property type="entry name" value="Chloramphenicol acetyltransferase-like domain"/>
    <property type="match status" value="2"/>
</dbReference>
<dbReference type="EMBL" id="CVMT01000012">
    <property type="protein sequence ID" value="CRG92456.1"/>
    <property type="molecule type" value="Genomic_DNA"/>
</dbReference>
<dbReference type="SUPFAM" id="SSF47336">
    <property type="entry name" value="ACP-like"/>
    <property type="match status" value="2"/>
</dbReference>
<dbReference type="Gene3D" id="3.30.300.30">
    <property type="match status" value="1"/>
</dbReference>
<dbReference type="InterPro" id="IPR042099">
    <property type="entry name" value="ANL_N_sf"/>
</dbReference>
<sequence length="1968" mass="215521">MSSRPCLIAPSTLTAAWIILLSRYAGADSIEVQFLHSGESTHTDEIAAGPENAVQSIKDNIDTHMQGNLITSSNISGFPLAENRGFSDKEKFYSSICIDQAKTSTSLPLPQCQIRLIIGHDEVSIIVDDRISSSDHDPNLPKRLLEQLELVAKQIEQPQSELTVADLTFMTALDWADLDSTTNPFPSGSTHILHELVAKVAQDFPTADAVHSWDGTLTYAELDVISSSLAICLRRHGVCKGIYVPLFFNKSIWHPVAILSVSKAGGTWVTLPPDMPDGRQKDILDQLFGPGGCSSAIALSSAGMHDAASKFVDTVIQVDEKSSWANAPSEISSTTEALDPWIVAPADVAYIIFTSGTTGSPKGIQVQHQNVCSWAETCVPALGVRYGEPIRQGLMLSYAFDLSIMETLIPLCNGGCLCILSEYERFNDISGAMTRLGVTDLTMTPSLCDSLDAEEFPTIRRIMLGGEPLTKGVVNKWAPQVEVITLYGPAETTIFSHCLSTAGPLWNSGCVGPAFACRCYITESQDPTRRLPRGFIGELLIEGPLVSLGYVNSPAQTQKAYIDGLPWAPSSPAEEPRRFYRTGDVGYLDRHGYFWIKGRNDLQVKIRGQRLELTEVESVLQGCLSRGDRAVADVVVVRGGMKVLVAFLQLAQSLTIPYDDFIANLRTEISTRLLPAFVPSCFLQIDQVPFGATGKTDRNMLKALVGDVSMVQLYRIKTLTVHAASEPVVLKPTPVASTKAIAAIQHIRKSPTKKVDTPSGSGNASVQAETDLREIWITVLGLGADESLEPDSHFFELGGDSILALKLVSLARSKSWTLTARTIAENPTLAAMARVAANTSFPVATPSSAVVKRGPQAPSRDIIARELQIDPESVEDVYPATRLQESLWVLSQTNEATYILQYHFPLPPKVDLVRLRDAWLRVIDNNGILRTRFFATASGVWQVVVAAAFHWEELPVRDSAEARIQLRQVMAASSSLCQLSVLQGIDGQPESLLWTVSHAITDGWASEAIMQAVRQAYRGHIIPNFEPFKTFAHLPLPDPSVEKAYWENQLRDVPNVDFPPLPFARYRPRTNQRLVSEVPLHPQCRSIANIPLVIRAAWAITVSQLSLCPTVVFGMALSGRSNISYDNLLGPMVTTVPLRVEVDRTQTLDDFLRALHGQSVSMMEFEQTGLQRISSFGPALREACKFQNLLVIQIPSQSRADALDAGEDEWLNGSEGVQTSSQPLLVDCLVRPTGVQVRAHFDDQVLSESVVAAINSTFSQCITAIGHQLDGPKVTLQDLVVSLSSPDLGFSSLNSPLAAAGDTREVVRLCGEVFPLEKIQTTIQGLLPKGVYCAVDLCKPKDAVFPVLVCFLDGLRVSNTEFAAIVARVGGNMEGSMRRQLVPTIFFPLDASHGISLDHKSVYQRELQWLIASWTTSQLLAVGTSKSDPGSTAALETAEQEALLKCCKQILMLDSLDLNDNFVMQGGDSIKAIRMVTVLRRAGFRLSVQDILSHPLLLDMAEHVYPLASSPDELDKDRFLRRKKALAAVIAHQPSLNLNPSATLESARGLTPYQQETFGLGLKTPGTAVYQQHYSILPDMDLDRLGQAWVMACEAISNLRARVVSIPSPQSKRGDLVLVVTRELSSLQVIQCKNSDEKAQVLRQIRLSASSLGAPLAHAMILYVEDEPAPSFIWSQHHVVYDHFTLMAIWKVLHEAYWGGRVVTGVLSPEPLLDHIASLDHNITSQFWKRYLSGSSPSSFPPRPSPDYQGKISAYTRATIALPSTTQSSVTMATVLRAAWALTVASYTRTTDIVFQALQSGRSLPVEDIEHLAGPTLAYVPIRISLAECLATSVSTFIEWVQRETIEMMPHEPFGLQYIAAINAELAHICGQMNNMLVIHTGQFPECQPPLPLQEGEKVMELTGFLALSVECTHTEAGVDVMALHDDKVLSKGEAREMLDRFGQFVQAMAVDRLDEVDLTVGSLYEKY</sequence>
<organism evidence="7 8">
    <name type="scientific">Talaromyces islandicus</name>
    <name type="common">Penicillium islandicum</name>
    <dbReference type="NCBI Taxonomy" id="28573"/>
    <lineage>
        <taxon>Eukaryota</taxon>
        <taxon>Fungi</taxon>
        <taxon>Dikarya</taxon>
        <taxon>Ascomycota</taxon>
        <taxon>Pezizomycotina</taxon>
        <taxon>Eurotiomycetes</taxon>
        <taxon>Eurotiomycetidae</taxon>
        <taxon>Eurotiales</taxon>
        <taxon>Trichocomaceae</taxon>
        <taxon>Talaromyces</taxon>
        <taxon>Talaromyces sect. Islandici</taxon>
    </lineage>
</organism>
<dbReference type="InterPro" id="IPR020845">
    <property type="entry name" value="AMP-binding_CS"/>
</dbReference>
<evidence type="ECO:0000313" key="7">
    <source>
        <dbReference type="EMBL" id="CRG92456.1"/>
    </source>
</evidence>
<name>A0A0U1MBY6_TALIS</name>
<reference evidence="7 8" key="1">
    <citation type="submission" date="2015-04" db="EMBL/GenBank/DDBJ databases">
        <authorList>
            <person name="Syromyatnikov M.Y."/>
            <person name="Popov V.N."/>
        </authorList>
    </citation>
    <scope>NUCLEOTIDE SEQUENCE [LARGE SCALE GENOMIC DNA]</scope>
    <source>
        <strain evidence="7">WF-38-12</strain>
    </source>
</reference>
<dbReference type="Gene3D" id="1.10.1200.10">
    <property type="entry name" value="ACP-like"/>
    <property type="match status" value="2"/>
</dbReference>
<proteinExistence type="inferred from homology"/>
<dbReference type="InterPro" id="IPR023213">
    <property type="entry name" value="CAT-like_dom_sf"/>
</dbReference>
<dbReference type="InterPro" id="IPR000873">
    <property type="entry name" value="AMP-dep_synth/lig_dom"/>
</dbReference>
<dbReference type="InterPro" id="IPR009081">
    <property type="entry name" value="PP-bd_ACP"/>
</dbReference>
<dbReference type="GO" id="GO:0044550">
    <property type="term" value="P:secondary metabolite biosynthetic process"/>
    <property type="evidence" value="ECO:0007669"/>
    <property type="project" value="TreeGrafter"/>
</dbReference>
<dbReference type="InterPro" id="IPR006162">
    <property type="entry name" value="Ppantetheine_attach_site"/>
</dbReference>
<dbReference type="OMA" id="AWDGCFT"/>
<dbReference type="PROSITE" id="PS00455">
    <property type="entry name" value="AMP_BINDING"/>
    <property type="match status" value="1"/>
</dbReference>
<dbReference type="GO" id="GO:0016874">
    <property type="term" value="F:ligase activity"/>
    <property type="evidence" value="ECO:0007669"/>
    <property type="project" value="UniProtKB-KW"/>
</dbReference>
<dbReference type="GO" id="GO:0031177">
    <property type="term" value="F:phosphopantetheine binding"/>
    <property type="evidence" value="ECO:0007669"/>
    <property type="project" value="InterPro"/>
</dbReference>
<dbReference type="PANTHER" id="PTHR45527:SF16">
    <property type="entry name" value="NONRIBOSOMAL PEPTIDE SYNTHASE ATNA-RELATED"/>
    <property type="match status" value="1"/>
</dbReference>
<dbReference type="InterPro" id="IPR001242">
    <property type="entry name" value="Condensation_dom"/>
</dbReference>
<protein>
    <recommendedName>
        <fullName evidence="6">Carrier domain-containing protein</fullName>
    </recommendedName>
</protein>
<comment type="similarity">
    <text evidence="4">Belongs to the NRP synthetase family.</text>
</comment>
<evidence type="ECO:0000256" key="5">
    <source>
        <dbReference type="SAM" id="SignalP"/>
    </source>
</evidence>
<evidence type="ECO:0000256" key="1">
    <source>
        <dbReference type="ARBA" id="ARBA00022450"/>
    </source>
</evidence>
<dbReference type="OrthoDB" id="416786at2759"/>
<dbReference type="InterPro" id="IPR045851">
    <property type="entry name" value="AMP-bd_C_sf"/>
</dbReference>
<dbReference type="GO" id="GO:0043041">
    <property type="term" value="P:amino acid activation for nonribosomal peptide biosynthetic process"/>
    <property type="evidence" value="ECO:0007669"/>
    <property type="project" value="TreeGrafter"/>
</dbReference>
<dbReference type="PANTHER" id="PTHR45527">
    <property type="entry name" value="NONRIBOSOMAL PEPTIDE SYNTHETASE"/>
    <property type="match status" value="1"/>
</dbReference>
<feature type="signal peptide" evidence="5">
    <location>
        <begin position="1"/>
        <end position="27"/>
    </location>
</feature>
<dbReference type="Proteomes" id="UP000054383">
    <property type="component" value="Unassembled WGS sequence"/>
</dbReference>
<keyword evidence="3" id="KW-0436">Ligase</keyword>
<dbReference type="Pfam" id="PF00501">
    <property type="entry name" value="AMP-binding"/>
    <property type="match status" value="1"/>
</dbReference>
<feature type="domain" description="Carrier" evidence="6">
    <location>
        <begin position="1434"/>
        <end position="1508"/>
    </location>
</feature>
<keyword evidence="5" id="KW-0732">Signal</keyword>
<keyword evidence="1" id="KW-0596">Phosphopantetheine</keyword>
<dbReference type="Gene3D" id="3.30.559.30">
    <property type="entry name" value="Nonribosomal peptide synthetase, condensation domain"/>
    <property type="match status" value="2"/>
</dbReference>
<keyword evidence="8" id="KW-1185">Reference proteome</keyword>
<dbReference type="SUPFAM" id="SSF56801">
    <property type="entry name" value="Acetyl-CoA synthetase-like"/>
    <property type="match status" value="1"/>
</dbReference>
<dbReference type="InterPro" id="IPR020806">
    <property type="entry name" value="PKS_PP-bd"/>
</dbReference>
<dbReference type="Pfam" id="PF00550">
    <property type="entry name" value="PP-binding"/>
    <property type="match status" value="2"/>
</dbReference>
<dbReference type="GO" id="GO:0005737">
    <property type="term" value="C:cytoplasm"/>
    <property type="evidence" value="ECO:0007669"/>
    <property type="project" value="TreeGrafter"/>
</dbReference>
<feature type="chain" id="PRO_5006711756" description="Carrier domain-containing protein" evidence="5">
    <location>
        <begin position="28"/>
        <end position="1968"/>
    </location>
</feature>
<dbReference type="InterPro" id="IPR036736">
    <property type="entry name" value="ACP-like_sf"/>
</dbReference>
<evidence type="ECO:0000259" key="6">
    <source>
        <dbReference type="PROSITE" id="PS50075"/>
    </source>
</evidence>
<gene>
    <name evidence="7" type="ORF">PISL3812_09516</name>
</gene>
<accession>A0A0U1MBY6</accession>
<dbReference type="CDD" id="cd05918">
    <property type="entry name" value="A_NRPS_SidN3_like"/>
    <property type="match status" value="1"/>
</dbReference>